<sequence>MVSNDAPFPQIEGRLEDLRLISGRGRYIDDLPVGPHTLHAAIVRSPHAHAHITGIDTSGALATAGVRAVYTGADIARVLDAFPNIIREAPPYRAVAIDRVRYVGEPVAVVLARDRYAAEDGAGVLEVTYDPLPVAVEITEACREDAPRLHDSLASNIVWSQRYRYGDPDAAFAAAHKIVTVDLHFPKYNTTPLETYGVIAEYLEETDSYVINGNFQGPFSLMPVMARALRVPDSRIRLIVPQDIGGSFGNKAMIYPYMALIAACARLVGYPVKWIEDRSEHLLGSASGTDRNSHVEAAVSSDGRVHAIRMNLQENVGAYLRAPEPSCVMRSLTTFSGPYRIESGEIEAACVLTNKLPTGLNRGYGGQQYMFTLERLMDRIALEMGIDRIELRRRNFLAKEEFPYRTTTGSLYDSGDYAGCLDKALEIANEEGWEAERDALRREGRFVGIGIATAVHSAGSNIGYVTLSLTPEERSRPGYNPKSGSGDFAQIALDPSGRLRVQVGTAGSGQGHATTVAQIVAREFGLAVTDVDVINRIDTDVTPWTITTGSYASRFSVMVGGAVQRATLRLAKQLRVIAGYLMKAPPDEIVISNGRFSWPGSDNTLSLRQIAGAVQWNRGDFPPGADIQLHVSESYAAPNLASPDSQNRVNSAATYGFMADLAMVEIDPETFIPRVRRYIAMHDVGRAINPQLIHGQIAGGIVHGIGGALYEHLDYDEGGQMLSASFMDYLCPTASEAPLMSIGHHGAPSPFTELGVKGCGENSAMSGPAAIASAIDDALTQYRIFTHSLPVTPAALWTQISEAS</sequence>
<dbReference type="InterPro" id="IPR016208">
    <property type="entry name" value="Ald_Oxase/xanthine_DH-like"/>
</dbReference>
<dbReference type="InterPro" id="IPR036856">
    <property type="entry name" value="Ald_Oxase/Xan_DH_a/b_sf"/>
</dbReference>
<feature type="domain" description="Aldehyde oxidase/xanthine dehydrogenase a/b hammerhead" evidence="3">
    <location>
        <begin position="22"/>
        <end position="133"/>
    </location>
</feature>
<dbReference type="InterPro" id="IPR000674">
    <property type="entry name" value="Ald_Oxase/Xan_DH_a/b"/>
</dbReference>
<dbReference type="PANTHER" id="PTHR11908:SF132">
    <property type="entry name" value="ALDEHYDE OXIDASE 1-RELATED"/>
    <property type="match status" value="1"/>
</dbReference>
<name>A0ABW9E160_9BURK</name>
<dbReference type="Pfam" id="PF02738">
    <property type="entry name" value="MoCoBD_1"/>
    <property type="match status" value="1"/>
</dbReference>
<dbReference type="SUPFAM" id="SSF56003">
    <property type="entry name" value="Molybdenum cofactor-binding domain"/>
    <property type="match status" value="1"/>
</dbReference>
<dbReference type="PANTHER" id="PTHR11908">
    <property type="entry name" value="XANTHINE DEHYDROGENASE"/>
    <property type="match status" value="1"/>
</dbReference>
<dbReference type="SMART" id="SM01008">
    <property type="entry name" value="Ald_Xan_dh_C"/>
    <property type="match status" value="1"/>
</dbReference>
<proteinExistence type="predicted"/>
<gene>
    <name evidence="4" type="ORF">PQQ63_30855</name>
</gene>
<keyword evidence="1" id="KW-0500">Molybdenum</keyword>
<evidence type="ECO:0000256" key="2">
    <source>
        <dbReference type="ARBA" id="ARBA00023002"/>
    </source>
</evidence>
<dbReference type="Gene3D" id="3.90.1170.50">
    <property type="entry name" value="Aldehyde oxidase/xanthine dehydrogenase, a/b hammerhead"/>
    <property type="match status" value="1"/>
</dbReference>
<dbReference type="RefSeq" id="WP_408339715.1">
    <property type="nucleotide sequence ID" value="NZ_JAQQCF010000036.1"/>
</dbReference>
<dbReference type="InterPro" id="IPR046867">
    <property type="entry name" value="AldOxase/xan_DH_MoCoBD2"/>
</dbReference>
<protein>
    <submittedName>
        <fullName evidence="4">Xanthine dehydrogenase family protein molybdopterin-binding subunit</fullName>
    </submittedName>
</protein>
<dbReference type="Pfam" id="PF01315">
    <property type="entry name" value="Ald_Xan_dh_C"/>
    <property type="match status" value="1"/>
</dbReference>
<dbReference type="Pfam" id="PF20256">
    <property type="entry name" value="MoCoBD_2"/>
    <property type="match status" value="1"/>
</dbReference>
<evidence type="ECO:0000256" key="1">
    <source>
        <dbReference type="ARBA" id="ARBA00022505"/>
    </source>
</evidence>
<comment type="caution">
    <text evidence="4">The sequence shown here is derived from an EMBL/GenBank/DDBJ whole genome shotgun (WGS) entry which is preliminary data.</text>
</comment>
<dbReference type="SUPFAM" id="SSF54665">
    <property type="entry name" value="CO dehydrogenase molybdoprotein N-domain-like"/>
    <property type="match status" value="1"/>
</dbReference>
<organism evidence="4 5">
    <name type="scientific">Paraburkholderia metrosideri</name>
    <dbReference type="NCBI Taxonomy" id="580937"/>
    <lineage>
        <taxon>Bacteria</taxon>
        <taxon>Pseudomonadati</taxon>
        <taxon>Pseudomonadota</taxon>
        <taxon>Betaproteobacteria</taxon>
        <taxon>Burkholderiales</taxon>
        <taxon>Burkholderiaceae</taxon>
        <taxon>Paraburkholderia</taxon>
    </lineage>
</organism>
<dbReference type="Gene3D" id="3.30.365.10">
    <property type="entry name" value="Aldehyde oxidase/xanthine dehydrogenase, molybdopterin binding domain"/>
    <property type="match status" value="4"/>
</dbReference>
<keyword evidence="2" id="KW-0560">Oxidoreductase</keyword>
<evidence type="ECO:0000259" key="3">
    <source>
        <dbReference type="SMART" id="SM01008"/>
    </source>
</evidence>
<dbReference type="InterPro" id="IPR037165">
    <property type="entry name" value="AldOxase/xan_DH_Mopterin-bd_sf"/>
</dbReference>
<dbReference type="EMBL" id="JAQQCF010000036">
    <property type="protein sequence ID" value="MFM0641105.1"/>
    <property type="molecule type" value="Genomic_DNA"/>
</dbReference>
<accession>A0ABW9E160</accession>
<dbReference type="Proteomes" id="UP001629432">
    <property type="component" value="Unassembled WGS sequence"/>
</dbReference>
<dbReference type="InterPro" id="IPR008274">
    <property type="entry name" value="AldOxase/xan_DH_MoCoBD1"/>
</dbReference>
<evidence type="ECO:0000313" key="5">
    <source>
        <dbReference type="Proteomes" id="UP001629432"/>
    </source>
</evidence>
<keyword evidence="5" id="KW-1185">Reference proteome</keyword>
<evidence type="ECO:0000313" key="4">
    <source>
        <dbReference type="EMBL" id="MFM0641105.1"/>
    </source>
</evidence>
<reference evidence="4 5" key="1">
    <citation type="journal article" date="2024" name="Chem. Sci.">
        <title>Discovery of megapolipeptins by genome mining of a Burkholderiales bacteria collection.</title>
        <authorList>
            <person name="Paulo B.S."/>
            <person name="Recchia M.J.J."/>
            <person name="Lee S."/>
            <person name="Fergusson C.H."/>
            <person name="Romanowski S.B."/>
            <person name="Hernandez A."/>
            <person name="Krull N."/>
            <person name="Liu D.Y."/>
            <person name="Cavanagh H."/>
            <person name="Bos A."/>
            <person name="Gray C.A."/>
            <person name="Murphy B.T."/>
            <person name="Linington R.G."/>
            <person name="Eustaquio A.S."/>
        </authorList>
    </citation>
    <scope>NUCLEOTIDE SEQUENCE [LARGE SCALE GENOMIC DNA]</scope>
    <source>
        <strain evidence="4 5">RL17-338-BIC-A</strain>
    </source>
</reference>